<organism evidence="1">
    <name type="scientific">marine sediment metagenome</name>
    <dbReference type="NCBI Taxonomy" id="412755"/>
    <lineage>
        <taxon>unclassified sequences</taxon>
        <taxon>metagenomes</taxon>
        <taxon>ecological metagenomes</taxon>
    </lineage>
</organism>
<comment type="caution">
    <text evidence="1">The sequence shown here is derived from an EMBL/GenBank/DDBJ whole genome shotgun (WGS) entry which is preliminary data.</text>
</comment>
<dbReference type="SUPFAM" id="SSF56300">
    <property type="entry name" value="Metallo-dependent phosphatases"/>
    <property type="match status" value="1"/>
</dbReference>
<dbReference type="InterPro" id="IPR029052">
    <property type="entry name" value="Metallo-depent_PP-like"/>
</dbReference>
<accession>A0A0F8ZED1</accession>
<gene>
    <name evidence="1" type="ORF">LCGC14_2705550</name>
</gene>
<reference evidence="1" key="1">
    <citation type="journal article" date="2015" name="Nature">
        <title>Complex archaea that bridge the gap between prokaryotes and eukaryotes.</title>
        <authorList>
            <person name="Spang A."/>
            <person name="Saw J.H."/>
            <person name="Jorgensen S.L."/>
            <person name="Zaremba-Niedzwiedzka K."/>
            <person name="Martijn J."/>
            <person name="Lind A.E."/>
            <person name="van Eijk R."/>
            <person name="Schleper C."/>
            <person name="Guy L."/>
            <person name="Ettema T.J."/>
        </authorList>
    </citation>
    <scope>NUCLEOTIDE SEQUENCE</scope>
</reference>
<dbReference type="AlphaFoldDB" id="A0A0F8ZED1"/>
<dbReference type="Gene3D" id="3.60.21.10">
    <property type="match status" value="1"/>
</dbReference>
<protein>
    <submittedName>
        <fullName evidence="1">Uncharacterized protein</fullName>
    </submittedName>
</protein>
<name>A0A0F8ZED1_9ZZZZ</name>
<dbReference type="EMBL" id="LAZR01048332">
    <property type="protein sequence ID" value="KKK92177.1"/>
    <property type="molecule type" value="Genomic_DNA"/>
</dbReference>
<sequence>MIRGNHPMVTYNKNESSVEYLEHTDIKVVEDIVIDNMYFGHKMTEKSNMAFGLVVPSISRYEVLVEDLKKYRYSFLGHQHQFQVIDENIYHPGAIIYNTFGEVHSKGRYIVKMKEKPFIIQLETPIPMVDIIDIKHLDQIYEDCEEQVIQGCEFYLRGLESGYEHRKLTIIDIIDEEIAKYPLLFQEAIQALTELKNKI</sequence>
<proteinExistence type="predicted"/>
<evidence type="ECO:0000313" key="1">
    <source>
        <dbReference type="EMBL" id="KKK92177.1"/>
    </source>
</evidence>